<evidence type="ECO:0000313" key="2">
    <source>
        <dbReference type="EMBL" id="KAH6755447.1"/>
    </source>
</evidence>
<feature type="transmembrane region" description="Helical" evidence="1">
    <location>
        <begin position="141"/>
        <end position="164"/>
    </location>
</feature>
<keyword evidence="1" id="KW-0812">Transmembrane</keyword>
<feature type="transmembrane region" description="Helical" evidence="1">
    <location>
        <begin position="224"/>
        <end position="248"/>
    </location>
</feature>
<keyword evidence="1" id="KW-0472">Membrane</keyword>
<organism evidence="2 3">
    <name type="scientific">Perilla frutescens var. hirtella</name>
    <name type="common">Perilla citriodora</name>
    <name type="synonym">Perilla setoyensis</name>
    <dbReference type="NCBI Taxonomy" id="608512"/>
    <lineage>
        <taxon>Eukaryota</taxon>
        <taxon>Viridiplantae</taxon>
        <taxon>Streptophyta</taxon>
        <taxon>Embryophyta</taxon>
        <taxon>Tracheophyta</taxon>
        <taxon>Spermatophyta</taxon>
        <taxon>Magnoliopsida</taxon>
        <taxon>eudicotyledons</taxon>
        <taxon>Gunneridae</taxon>
        <taxon>Pentapetalae</taxon>
        <taxon>asterids</taxon>
        <taxon>lamiids</taxon>
        <taxon>Lamiales</taxon>
        <taxon>Lamiaceae</taxon>
        <taxon>Nepetoideae</taxon>
        <taxon>Elsholtzieae</taxon>
        <taxon>Perilla</taxon>
    </lineage>
</organism>
<protein>
    <submittedName>
        <fullName evidence="2">Uncharacterized protein</fullName>
    </submittedName>
</protein>
<evidence type="ECO:0000256" key="1">
    <source>
        <dbReference type="SAM" id="Phobius"/>
    </source>
</evidence>
<name>A0AAD4IMX2_PERFH</name>
<feature type="transmembrane region" description="Helical" evidence="1">
    <location>
        <begin position="48"/>
        <end position="69"/>
    </location>
</feature>
<keyword evidence="1" id="KW-1133">Transmembrane helix</keyword>
<keyword evidence="3" id="KW-1185">Reference proteome</keyword>
<comment type="caution">
    <text evidence="2">The sequence shown here is derived from an EMBL/GenBank/DDBJ whole genome shotgun (WGS) entry which is preliminary data.</text>
</comment>
<reference evidence="2 3" key="1">
    <citation type="journal article" date="2021" name="Nat. Commun.">
        <title>Incipient diploidization of the medicinal plant Perilla within 10,000 years.</title>
        <authorList>
            <person name="Zhang Y."/>
            <person name="Shen Q."/>
            <person name="Leng L."/>
            <person name="Zhang D."/>
            <person name="Chen S."/>
            <person name="Shi Y."/>
            <person name="Ning Z."/>
            <person name="Chen S."/>
        </authorList>
    </citation>
    <scope>NUCLEOTIDE SEQUENCE [LARGE SCALE GENOMIC DNA]</scope>
    <source>
        <strain evidence="3">cv. PC099</strain>
    </source>
</reference>
<evidence type="ECO:0000313" key="3">
    <source>
        <dbReference type="Proteomes" id="UP001190926"/>
    </source>
</evidence>
<feature type="transmembrane region" description="Helical" evidence="1">
    <location>
        <begin position="263"/>
        <end position="285"/>
    </location>
</feature>
<dbReference type="PANTHER" id="PTHR35307">
    <property type="entry name" value="PROTEIN, PUTATIVE-RELATED"/>
    <property type="match status" value="1"/>
</dbReference>
<sequence length="717" mass="81178">MDDFIDLHEQKKLEAAMPWVGLYIAAASAVCTLAMAADAVNGFRRKKLWFPCTYFSLNPTSLTLLGVAMKLTTDLTTVMKNIRIAKFTTLIFMSTTMGNFMSSLGSMNDKHILANVVALAILVFTVIADVVIKFIELHLVTFYIAPMILMVLSLATSVSLGITVPATKRRLEASYEEKHKIALREEVSLQRKEALGVDDKRRYMMKYWVMAATSNPQFVMARSVVCTTSALMCLIALITLPIAYLLVWQKHEGPSVYRSSVEWILYTQTTGVAVGTIAPVLRWFVVVSFKCSMTNTNRLREEFKIESYWIQTLVEMRETFSDLQIGQGKFRKCLHTAKWFSITFCIGLQILIVLLSKISVFLSALLMGPFFLCFTHINKYHSSYQSDKELNLNRYVLLLEGEAELPRTVLKNICNEADNTIQIGKAMQPRCLVKLVSKFSNFKGVEQFDSNQIPSLHSQEPPNCWTLPVVTLTSIAVAVPNIAEKERENLLSSVSQGLSLAKLVEKTLIQDDRRENIREAADVCWVGVVLYMKWLDIDLRKTSNSKKMLQKLEKKAERDVMEYLNKEGRNTVMEDPLNWPAKVVAANSMYRISRTVLLSIDEENEKTNEQLFEQLCVMIADILAACFTNLPNVITTMCHSNNAVEKREESVGKAFLVLGKTEKIVEVLQQQEWPSLDHDRAADIEEWRAFFRGNENVVGTLASISTDEEHLAVQVDI</sequence>
<gene>
    <name evidence="2" type="ORF">C2S53_013005</name>
</gene>
<feature type="transmembrane region" description="Helical" evidence="1">
    <location>
        <begin position="112"/>
        <end position="135"/>
    </location>
</feature>
<dbReference type="EMBL" id="SDAM02029605">
    <property type="protein sequence ID" value="KAH6755447.1"/>
    <property type="molecule type" value="Genomic_DNA"/>
</dbReference>
<feature type="transmembrane region" description="Helical" evidence="1">
    <location>
        <begin position="16"/>
        <end position="36"/>
    </location>
</feature>
<feature type="transmembrane region" description="Helical" evidence="1">
    <location>
        <begin position="339"/>
        <end position="372"/>
    </location>
</feature>
<dbReference type="PANTHER" id="PTHR35307:SF3">
    <property type="entry name" value="DUF4220 DOMAIN-CONTAINING PROTEIN"/>
    <property type="match status" value="1"/>
</dbReference>
<dbReference type="Proteomes" id="UP001190926">
    <property type="component" value="Unassembled WGS sequence"/>
</dbReference>
<feature type="transmembrane region" description="Helical" evidence="1">
    <location>
        <begin position="81"/>
        <end position="100"/>
    </location>
</feature>
<accession>A0AAD4IMX2</accession>
<proteinExistence type="predicted"/>
<dbReference type="AlphaFoldDB" id="A0AAD4IMX2"/>